<dbReference type="WBParaSite" id="OFLC_0000889801-mRNA-1">
    <property type="protein sequence ID" value="OFLC_0000889801-mRNA-1"/>
    <property type="gene ID" value="OFLC_0000889801"/>
</dbReference>
<gene>
    <name evidence="1" type="ORF">OFLC_LOCUS8898</name>
</gene>
<dbReference type="Proteomes" id="UP000267606">
    <property type="component" value="Unassembled WGS sequence"/>
</dbReference>
<reference evidence="1 2" key="2">
    <citation type="submission" date="2018-11" db="EMBL/GenBank/DDBJ databases">
        <authorList>
            <consortium name="Pathogen Informatics"/>
        </authorList>
    </citation>
    <scope>NUCLEOTIDE SEQUENCE [LARGE SCALE GENOMIC DNA]</scope>
</reference>
<evidence type="ECO:0000313" key="2">
    <source>
        <dbReference type="Proteomes" id="UP000267606"/>
    </source>
</evidence>
<keyword evidence="2" id="KW-1185">Reference proteome</keyword>
<dbReference type="AlphaFoldDB" id="A0A183HN37"/>
<dbReference type="STRING" id="387005.A0A183HN37"/>
<evidence type="ECO:0000313" key="3">
    <source>
        <dbReference type="WBParaSite" id="OFLC_0000889801-mRNA-1"/>
    </source>
</evidence>
<dbReference type="EMBL" id="UZAJ01010441">
    <property type="protein sequence ID" value="VDO57915.1"/>
    <property type="molecule type" value="Genomic_DNA"/>
</dbReference>
<accession>A0A183HN37</accession>
<protein>
    <submittedName>
        <fullName evidence="1 3">Uncharacterized protein</fullName>
    </submittedName>
</protein>
<sequence length="117" mass="13412">MPDLRTSLENDDDFVKVYKDELQKSPSGILLEQMIEPSRETVGTLTSTTFSDILIKKTPQEIQQQVIIEFPSDQLFAPANATDSILQDNQKQTWQEPLRKFDNETFEFIPTTTITTT</sequence>
<proteinExistence type="predicted"/>
<organism evidence="3">
    <name type="scientific">Onchocerca flexuosa</name>
    <dbReference type="NCBI Taxonomy" id="387005"/>
    <lineage>
        <taxon>Eukaryota</taxon>
        <taxon>Metazoa</taxon>
        <taxon>Ecdysozoa</taxon>
        <taxon>Nematoda</taxon>
        <taxon>Chromadorea</taxon>
        <taxon>Rhabditida</taxon>
        <taxon>Spirurina</taxon>
        <taxon>Spiruromorpha</taxon>
        <taxon>Filarioidea</taxon>
        <taxon>Onchocercidae</taxon>
        <taxon>Onchocerca</taxon>
    </lineage>
</organism>
<name>A0A183HN37_9BILA</name>
<evidence type="ECO:0000313" key="1">
    <source>
        <dbReference type="EMBL" id="VDO57915.1"/>
    </source>
</evidence>
<reference evidence="3" key="1">
    <citation type="submission" date="2016-06" db="UniProtKB">
        <authorList>
            <consortium name="WormBaseParasite"/>
        </authorList>
    </citation>
    <scope>IDENTIFICATION</scope>
</reference>